<dbReference type="GO" id="GO:0000796">
    <property type="term" value="C:condensin complex"/>
    <property type="evidence" value="ECO:0007669"/>
    <property type="project" value="TreeGrafter"/>
</dbReference>
<name>A0A8S0Q1H7_OLEEU</name>
<comment type="caution">
    <text evidence="2">The sequence shown here is derived from an EMBL/GenBank/DDBJ whole genome shotgun (WGS) entry which is preliminary data.</text>
</comment>
<dbReference type="SUPFAM" id="SSF48371">
    <property type="entry name" value="ARM repeat"/>
    <property type="match status" value="1"/>
</dbReference>
<proteinExistence type="predicted"/>
<dbReference type="AlphaFoldDB" id="A0A8S0Q1H7"/>
<dbReference type="PANTHER" id="PTHR16199">
    <property type="entry name" value="CONDENSIN-2 COMPLEX SUBUNIT G2"/>
    <property type="match status" value="1"/>
</dbReference>
<dbReference type="EMBL" id="CACTIH010000270">
    <property type="protein sequence ID" value="CAA2958482.1"/>
    <property type="molecule type" value="Genomic_DNA"/>
</dbReference>
<dbReference type="InterPro" id="IPR024741">
    <property type="entry name" value="Condensin2_G2"/>
</dbReference>
<dbReference type="Gene3D" id="1.25.10.10">
    <property type="entry name" value="Leucine-rich Repeat Variant"/>
    <property type="match status" value="1"/>
</dbReference>
<dbReference type="InterPro" id="IPR011989">
    <property type="entry name" value="ARM-like"/>
</dbReference>
<keyword evidence="3" id="KW-1185">Reference proteome</keyword>
<evidence type="ECO:0000256" key="1">
    <source>
        <dbReference type="SAM" id="MobiDB-lite"/>
    </source>
</evidence>
<dbReference type="GO" id="GO:0005634">
    <property type="term" value="C:nucleus"/>
    <property type="evidence" value="ECO:0007669"/>
    <property type="project" value="InterPro"/>
</dbReference>
<organism evidence="2 3">
    <name type="scientific">Olea europaea subsp. europaea</name>
    <dbReference type="NCBI Taxonomy" id="158383"/>
    <lineage>
        <taxon>Eukaryota</taxon>
        <taxon>Viridiplantae</taxon>
        <taxon>Streptophyta</taxon>
        <taxon>Embryophyta</taxon>
        <taxon>Tracheophyta</taxon>
        <taxon>Spermatophyta</taxon>
        <taxon>Magnoliopsida</taxon>
        <taxon>eudicotyledons</taxon>
        <taxon>Gunneridae</taxon>
        <taxon>Pentapetalae</taxon>
        <taxon>asterids</taxon>
        <taxon>lamiids</taxon>
        <taxon>Lamiales</taxon>
        <taxon>Oleaceae</taxon>
        <taxon>Oleeae</taxon>
        <taxon>Olea</taxon>
    </lineage>
</organism>
<dbReference type="PANTHER" id="PTHR16199:SF4">
    <property type="entry name" value="CONDENSIN-2 COMPLEX SUBUNIT G2"/>
    <property type="match status" value="1"/>
</dbReference>
<dbReference type="OrthoDB" id="10062843at2759"/>
<dbReference type="Proteomes" id="UP000594638">
    <property type="component" value="Unassembled WGS sequence"/>
</dbReference>
<reference evidence="2 3" key="1">
    <citation type="submission" date="2019-12" db="EMBL/GenBank/DDBJ databases">
        <authorList>
            <person name="Alioto T."/>
            <person name="Alioto T."/>
            <person name="Gomez Garrido J."/>
        </authorList>
    </citation>
    <scope>NUCLEOTIDE SEQUENCE [LARGE SCALE GENOMIC DNA]</scope>
</reference>
<dbReference type="GO" id="GO:0000070">
    <property type="term" value="P:mitotic sister chromatid segregation"/>
    <property type="evidence" value="ECO:0007669"/>
    <property type="project" value="TreeGrafter"/>
</dbReference>
<accession>A0A8S0Q1H7</accession>
<protein>
    <submittedName>
        <fullName evidence="2">Condensin-2 complex subunit g2</fullName>
    </submittedName>
</protein>
<evidence type="ECO:0000313" key="2">
    <source>
        <dbReference type="EMBL" id="CAA2958482.1"/>
    </source>
</evidence>
<dbReference type="Gramene" id="OE9A083111T1">
    <property type="protein sequence ID" value="OE9A083111C1"/>
    <property type="gene ID" value="OE9A083111"/>
</dbReference>
<evidence type="ECO:0000313" key="3">
    <source>
        <dbReference type="Proteomes" id="UP000594638"/>
    </source>
</evidence>
<feature type="region of interest" description="Disordered" evidence="1">
    <location>
        <begin position="903"/>
        <end position="928"/>
    </location>
</feature>
<sequence>MEKKLRSSLQSSGEEFLLAAAKLPFKSSKPILKTLINSQINHSNGISTLPVALHNFISQTISLFKNPSNSDFTASPKTPPAKRRRSLRHKTKYDDVAVSPTEDCENLRRTALEKLQIYAYILQLCVFHPKNLFSASDLLAAAQELHDNLILFESDPVLLSEIANLCEEWWKGNILGKENLISQSLPVILTRSLTLKKKVDVHRVYTLREAFTLFDFEDESIEDLKNLLIRCVISPLYMKTEDGKKFIAFLFGLSGQLAKEVFAMMKSQIPFGRKSMLEGYGEIIFRAWKAVEGECKDEIENVFLQELLEGAIHAWSEVFSASIRKVLGGFVNQRTVEGVEKLIFRLAEPVIFRSLQVANSNVRQNALHLLLDMFPLEDPDSTKEDKDTLLEKQFFLLEKLLMDECPDVRVVAVEGCCRILHLFWEVIPSLTITKTITRIFDQMTCDSCTDVRFSTVNGIIYLLGNPQSHEVLKVLLPRLGHLILDSASNIRTSITDLLLLLKDIRNFQFHKVVHLDALLSMLANDQPLIAQKITKLLIPSYFPSKVTEEEACKRFVTLIKRSPAAGARFCEFAVSGGASPRSLMKLLKILISLTLSSVKLSDKLIEGLLAGASHICDTLVKDVSFRTALKEELSSEKLRSLFSIAATTSAQSSVCNIISTISPDAVDGFFEECMGLITKCSSISSMERQTEIRSAHKMMLVFDWFDDMFEAMVGLLQKSAHGCHVNFGIHLGKQDIQSAKRSKSKFSIRKTSKSRHVSWKKSSKAVKHRFDEDYAIASGIAWQIKDLLLSETTRKAILDSEFLERAYLALKVISEASIVHAMKFDYMNASSVSAYTALTLHMSLENININGSKNLDSNNLFCPDSACSSPQKTISDLTIDHLLHCTNKILRASDYKKSEKLHSESLHGNRMATDSGQDSNEHQTGTDLAKQERMSNVVKMLTAVLKFTVDANTMNLAPCHQERCLNFTMEYLKFINMNLRKYSICEQHFTEEGLKEMCLCLKSSFSYAAKLLNVVLKSSEAALPKLGAYDLVNELLNLFISVEELLGHGYASRFVTAIKPWVPDLILAFGSCHLLMKTPGESVHSIASGNGVSTFPSWFSVLAKIELSEITDIGPEEDTDRYPNSVVFTAFKRLIEMITERLKSNDHVLDSVGAIFLVGSQHALESKHFYLVLGLLHFICVKLVEHKDEEWKKLKLMSASLEEIYRKVEVEAEEPSNGEDGRQILQTARELLEPVWMSCIYHGGHTMEEE</sequence>
<feature type="compositionally biased region" description="Basic residues" evidence="1">
    <location>
        <begin position="80"/>
        <end position="91"/>
    </location>
</feature>
<gene>
    <name evidence="2" type="ORF">OLEA9_A083111</name>
</gene>
<dbReference type="Pfam" id="PF12422">
    <property type="entry name" value="Condensin2nSMC"/>
    <property type="match status" value="1"/>
</dbReference>
<feature type="compositionally biased region" description="Polar residues" evidence="1">
    <location>
        <begin position="912"/>
        <end position="926"/>
    </location>
</feature>
<dbReference type="InterPro" id="IPR016024">
    <property type="entry name" value="ARM-type_fold"/>
</dbReference>
<feature type="region of interest" description="Disordered" evidence="1">
    <location>
        <begin position="69"/>
        <end position="92"/>
    </location>
</feature>